<dbReference type="EMBL" id="JACHJQ010000004">
    <property type="protein sequence ID" value="MBB4907602.1"/>
    <property type="molecule type" value="Genomic_DNA"/>
</dbReference>
<name>A0A7W7VET8_9PSEU</name>
<keyword evidence="1" id="KW-1133">Transmembrane helix</keyword>
<dbReference type="Proteomes" id="UP000520767">
    <property type="component" value="Unassembled WGS sequence"/>
</dbReference>
<evidence type="ECO:0000313" key="3">
    <source>
        <dbReference type="Proteomes" id="UP000520767"/>
    </source>
</evidence>
<protein>
    <submittedName>
        <fullName evidence="2">Sec-independent protein secretion pathway component TatC</fullName>
    </submittedName>
</protein>
<keyword evidence="3" id="KW-1185">Reference proteome</keyword>
<sequence length="119" mass="12559">MNWLAVVVAVVSAFVVSSVYYSVAGHEAGDGTRPAPWQVLAELGRSALVVIMLAVLVARMDLGFGGAVLLGLAAWVAFPFVLLSGSVMWDKVAVRVAATHAGDWLLKLLVVTAIVGLWR</sequence>
<keyword evidence="1" id="KW-0472">Membrane</keyword>
<gene>
    <name evidence="2" type="ORF">FHR82_003844</name>
</gene>
<evidence type="ECO:0000313" key="2">
    <source>
        <dbReference type="EMBL" id="MBB4907602.1"/>
    </source>
</evidence>
<reference evidence="2 3" key="1">
    <citation type="submission" date="2020-08" db="EMBL/GenBank/DDBJ databases">
        <title>Genomic Encyclopedia of Type Strains, Phase III (KMG-III): the genomes of soil and plant-associated and newly described type strains.</title>
        <authorList>
            <person name="Whitman W."/>
        </authorList>
    </citation>
    <scope>NUCLEOTIDE SEQUENCE [LARGE SCALE GENOMIC DNA]</scope>
    <source>
        <strain evidence="2 3">CECT 8960</strain>
    </source>
</reference>
<dbReference type="RefSeq" id="WP_184811778.1">
    <property type="nucleotide sequence ID" value="NZ_JACHJQ010000004.1"/>
</dbReference>
<dbReference type="AlphaFoldDB" id="A0A7W7VET8"/>
<evidence type="ECO:0000256" key="1">
    <source>
        <dbReference type="SAM" id="Phobius"/>
    </source>
</evidence>
<comment type="caution">
    <text evidence="2">The sequence shown here is derived from an EMBL/GenBank/DDBJ whole genome shotgun (WGS) entry which is preliminary data.</text>
</comment>
<feature type="transmembrane region" description="Helical" evidence="1">
    <location>
        <begin position="40"/>
        <end position="60"/>
    </location>
</feature>
<dbReference type="InterPro" id="IPR013879">
    <property type="entry name" value="DUF1761"/>
</dbReference>
<accession>A0A7W7VET8</accession>
<proteinExistence type="predicted"/>
<keyword evidence="1" id="KW-0812">Transmembrane</keyword>
<dbReference type="Pfam" id="PF08570">
    <property type="entry name" value="DUF1761"/>
    <property type="match status" value="1"/>
</dbReference>
<feature type="transmembrane region" description="Helical" evidence="1">
    <location>
        <begin position="67"/>
        <end position="89"/>
    </location>
</feature>
<feature type="transmembrane region" description="Helical" evidence="1">
    <location>
        <begin position="101"/>
        <end position="118"/>
    </location>
</feature>
<organism evidence="2 3">
    <name type="scientific">Actinophytocola algeriensis</name>
    <dbReference type="NCBI Taxonomy" id="1768010"/>
    <lineage>
        <taxon>Bacteria</taxon>
        <taxon>Bacillati</taxon>
        <taxon>Actinomycetota</taxon>
        <taxon>Actinomycetes</taxon>
        <taxon>Pseudonocardiales</taxon>
        <taxon>Pseudonocardiaceae</taxon>
    </lineage>
</organism>